<evidence type="ECO:0000313" key="2">
    <source>
        <dbReference type="EMBL" id="MBD9721960.1"/>
    </source>
</evidence>
<name>A0A927KXM1_9ACTN</name>
<dbReference type="Proteomes" id="UP000661025">
    <property type="component" value="Unassembled WGS sequence"/>
</dbReference>
<proteinExistence type="predicted"/>
<dbReference type="AlphaFoldDB" id="A0A927KXM1"/>
<dbReference type="EMBL" id="JACYXT010000001">
    <property type="protein sequence ID" value="MBD9721960.1"/>
    <property type="molecule type" value="Genomic_DNA"/>
</dbReference>
<feature type="region of interest" description="Disordered" evidence="1">
    <location>
        <begin position="98"/>
        <end position="121"/>
    </location>
</feature>
<evidence type="ECO:0000313" key="3">
    <source>
        <dbReference type="Proteomes" id="UP000661025"/>
    </source>
</evidence>
<comment type="caution">
    <text evidence="2">The sequence shown here is derived from an EMBL/GenBank/DDBJ whole genome shotgun (WGS) entry which is preliminary data.</text>
</comment>
<accession>A0A927KXM1</accession>
<sequence>MTDEMSAIVEFLRARYAESVASARQIGNVFIAEADRFGVRQGQAEQHAQLRLHATEIRSRFFEETVVPYLGTAGPTGRIAEVQLRLLAWEHLGHPDFDARWSPGTGTTEAPTVGRGPEQPT</sequence>
<reference evidence="2" key="1">
    <citation type="submission" date="2020-09" db="EMBL/GenBank/DDBJ databases">
        <title>Streptomyces canutascabiei sp. nov., which causes potato common scab and is distributed across the world.</title>
        <authorList>
            <person name="Nguyen H.P."/>
            <person name="Weisberg A.J."/>
            <person name="Chang J.H."/>
            <person name="Clarke C.R."/>
        </authorList>
    </citation>
    <scope>NUCLEOTIDE SEQUENCE</scope>
    <source>
        <strain evidence="2">ID-01-6.2a</strain>
    </source>
</reference>
<dbReference type="GeneID" id="79929227"/>
<dbReference type="RefSeq" id="WP_192359037.1">
    <property type="nucleotide sequence ID" value="NZ_CP119182.1"/>
</dbReference>
<organism evidence="2 3">
    <name type="scientific">Streptomyces caniscabiei</name>
    <dbReference type="NCBI Taxonomy" id="2746961"/>
    <lineage>
        <taxon>Bacteria</taxon>
        <taxon>Bacillati</taxon>
        <taxon>Actinomycetota</taxon>
        <taxon>Actinomycetes</taxon>
        <taxon>Kitasatosporales</taxon>
        <taxon>Streptomycetaceae</taxon>
        <taxon>Streptomyces</taxon>
    </lineage>
</organism>
<protein>
    <submittedName>
        <fullName evidence="2">Uncharacterized protein</fullName>
    </submittedName>
</protein>
<gene>
    <name evidence="2" type="ORF">IHE70_01605</name>
</gene>
<evidence type="ECO:0000256" key="1">
    <source>
        <dbReference type="SAM" id="MobiDB-lite"/>
    </source>
</evidence>